<comment type="caution">
    <text evidence="1">The sequence shown here is derived from an EMBL/GenBank/DDBJ whole genome shotgun (WGS) entry which is preliminary data.</text>
</comment>
<evidence type="ECO:0000313" key="2">
    <source>
        <dbReference type="Proteomes" id="UP000738349"/>
    </source>
</evidence>
<keyword evidence="2" id="KW-1185">Reference proteome</keyword>
<organism evidence="1 2">
    <name type="scientific">Dactylonectria macrodidyma</name>
    <dbReference type="NCBI Taxonomy" id="307937"/>
    <lineage>
        <taxon>Eukaryota</taxon>
        <taxon>Fungi</taxon>
        <taxon>Dikarya</taxon>
        <taxon>Ascomycota</taxon>
        <taxon>Pezizomycotina</taxon>
        <taxon>Sordariomycetes</taxon>
        <taxon>Hypocreomycetidae</taxon>
        <taxon>Hypocreales</taxon>
        <taxon>Nectriaceae</taxon>
        <taxon>Dactylonectria</taxon>
    </lineage>
</organism>
<dbReference type="Proteomes" id="UP000738349">
    <property type="component" value="Unassembled WGS sequence"/>
</dbReference>
<dbReference type="OrthoDB" id="3259529at2759"/>
<proteinExistence type="predicted"/>
<dbReference type="EMBL" id="JAGMUV010000011">
    <property type="protein sequence ID" value="KAH7140923.1"/>
    <property type="molecule type" value="Genomic_DNA"/>
</dbReference>
<gene>
    <name evidence="1" type="ORF">EDB81DRAFT_799183</name>
</gene>
<dbReference type="AlphaFoldDB" id="A0A9P9ENL3"/>
<sequence length="269" mass="30488">MTTPVTTPKNDTNASDSVSIVKSLEVLPGLRDVQGRSTYGGEETLEVITLLKAAGIPACVVDVNALRYYGAGRVTLEWDICVPAHQLEDAEQIFKSDDLYEPVKPPPPVAKSLRHLNPTFQLRGVGYFFILTPSSRCFIDPEAENCDLSKKGIPYPKMPQFARSLLVLQNGSNIADFIDGMDLDEKWGKENIDFDDLQVKGIEFSNTQNVELRAANLGELNVRIDYRQLWIAIVSEKEGRIEPMKKGRYKTRWRRIKKDMDPRERDRPF</sequence>
<evidence type="ECO:0000313" key="1">
    <source>
        <dbReference type="EMBL" id="KAH7140923.1"/>
    </source>
</evidence>
<reference evidence="1" key="1">
    <citation type="journal article" date="2021" name="Nat. Commun.">
        <title>Genetic determinants of endophytism in the Arabidopsis root mycobiome.</title>
        <authorList>
            <person name="Mesny F."/>
            <person name="Miyauchi S."/>
            <person name="Thiergart T."/>
            <person name="Pickel B."/>
            <person name="Atanasova L."/>
            <person name="Karlsson M."/>
            <person name="Huettel B."/>
            <person name="Barry K.W."/>
            <person name="Haridas S."/>
            <person name="Chen C."/>
            <person name="Bauer D."/>
            <person name="Andreopoulos W."/>
            <person name="Pangilinan J."/>
            <person name="LaButti K."/>
            <person name="Riley R."/>
            <person name="Lipzen A."/>
            <person name="Clum A."/>
            <person name="Drula E."/>
            <person name="Henrissat B."/>
            <person name="Kohler A."/>
            <person name="Grigoriev I.V."/>
            <person name="Martin F.M."/>
            <person name="Hacquard S."/>
        </authorList>
    </citation>
    <scope>NUCLEOTIDE SEQUENCE</scope>
    <source>
        <strain evidence="1">MPI-CAGE-AT-0147</strain>
    </source>
</reference>
<accession>A0A9P9ENL3</accession>
<name>A0A9P9ENL3_9HYPO</name>
<protein>
    <submittedName>
        <fullName evidence="1">Uncharacterized protein</fullName>
    </submittedName>
</protein>